<comment type="caution">
    <text evidence="1">The sequence shown here is derived from an EMBL/GenBank/DDBJ whole genome shotgun (WGS) entry which is preliminary data.</text>
</comment>
<protein>
    <submittedName>
        <fullName evidence="1">Uncharacterized protein</fullName>
    </submittedName>
</protein>
<dbReference type="Proteomes" id="UP001173802">
    <property type="component" value="Unassembled WGS sequence"/>
</dbReference>
<reference evidence="1 2" key="1">
    <citation type="journal article" date="2023" name="Microorganisms">
        <title>Isolation and Genomic Characteristics of Cat-Borne Campylobacter felis sp. nov. and Sheep-Borne Campylobacter ovis sp. nov.</title>
        <authorList>
            <person name="Wang H."/>
            <person name="Li Y."/>
            <person name="Gu Y."/>
            <person name="Zhou G."/>
            <person name="Chen X."/>
            <person name="Zhang X."/>
            <person name="Shao Z."/>
            <person name="Zhang J."/>
            <person name="Zhang M."/>
        </authorList>
    </citation>
    <scope>NUCLEOTIDE SEQUENCE [LARGE SCALE GENOMIC DNA]</scope>
    <source>
        <strain evidence="1 2">XJK30-2</strain>
    </source>
</reference>
<accession>A0ACC6FV05</accession>
<evidence type="ECO:0000313" key="1">
    <source>
        <dbReference type="EMBL" id="MDL0082955.1"/>
    </source>
</evidence>
<evidence type="ECO:0000313" key="2">
    <source>
        <dbReference type="Proteomes" id="UP001173802"/>
    </source>
</evidence>
<proteinExistence type="predicted"/>
<sequence>MAIHKASLDPAQTTSLESTFENANKTQKVDSRGWVVFFVDCRATAIALARNDRKGIAASGKWIATKILADFLAMTA</sequence>
<organism evidence="1 2">
    <name type="scientific">Helicobacter zhangjianzhongii</name>
    <dbReference type="NCBI Taxonomy" id="2974574"/>
    <lineage>
        <taxon>Bacteria</taxon>
        <taxon>Pseudomonadati</taxon>
        <taxon>Campylobacterota</taxon>
        <taxon>Epsilonproteobacteria</taxon>
        <taxon>Campylobacterales</taxon>
        <taxon>Helicobacteraceae</taxon>
        <taxon>Helicobacter</taxon>
    </lineage>
</organism>
<keyword evidence="2" id="KW-1185">Reference proteome</keyword>
<name>A0ACC6FV05_9HELI</name>
<dbReference type="EMBL" id="JANURN010000011">
    <property type="protein sequence ID" value="MDL0082955.1"/>
    <property type="molecule type" value="Genomic_DNA"/>
</dbReference>
<gene>
    <name evidence="1" type="ORF">NYG90_09825</name>
</gene>